<name>A0A2T9Y706_9FUNG</name>
<feature type="domain" description="NET" evidence="5">
    <location>
        <begin position="528"/>
        <end position="605"/>
    </location>
</feature>
<dbReference type="InterPro" id="IPR027353">
    <property type="entry name" value="NET_dom"/>
</dbReference>
<dbReference type="PANTHER" id="PTHR22880:SF225">
    <property type="entry name" value="BROMODOMAIN-CONTAINING PROTEIN BET-1-RELATED"/>
    <property type="match status" value="1"/>
</dbReference>
<evidence type="ECO:0008006" key="8">
    <source>
        <dbReference type="Google" id="ProtNLM"/>
    </source>
</evidence>
<dbReference type="InterPro" id="IPR036427">
    <property type="entry name" value="Bromodomain-like_sf"/>
</dbReference>
<feature type="compositionally biased region" description="Polar residues" evidence="3">
    <location>
        <begin position="73"/>
        <end position="94"/>
    </location>
</feature>
<dbReference type="InterPro" id="IPR001487">
    <property type="entry name" value="Bromodomain"/>
</dbReference>
<dbReference type="PROSITE" id="PS51525">
    <property type="entry name" value="NET"/>
    <property type="match status" value="1"/>
</dbReference>
<dbReference type="PANTHER" id="PTHR22880">
    <property type="entry name" value="FALZ-RELATED BROMODOMAIN-CONTAINING PROTEINS"/>
    <property type="match status" value="1"/>
</dbReference>
<dbReference type="GO" id="GO:0005634">
    <property type="term" value="C:nucleus"/>
    <property type="evidence" value="ECO:0007669"/>
    <property type="project" value="TreeGrafter"/>
</dbReference>
<sequence length="605" mass="67511">MESNFEKITDPANVSEHKAHPTDSNNISTESTANTKTVDEAPATSDKNEIIQGQTPVVSNTDADTTPKVIQENPDNNDQASGNLDNSVSLQNDLGVSEPEAKEIEKSAQQPISTAIDLEEKTLPLEDTNKNHSLNDSAAGQNLNSTQIHDTDISQQDDNTTTISNQEKTEPLENNPDLESADNHSTLNEASTPNGSKKRSASGKVKSESDNSNSAERNKSEDIQIGENQKIVLLKIVNSTRQHKDAGPFLEPVDPILLEIPDYPDIVKHPMDLSTAKAKLENNEYNLLSEFTVDIHRVFENCFLYNGKDSPISLMAKQLKKYFSNLMNKHHNSLINAEHVPPSQSSQSMSLEKQMNLCNQLLKELFKKQYYDIAVYFYEPVDHVALNIPEYPKTIKHPMDFGTIRNKLANNEYATSTDFYDDVKMVFDNCYKFNHKKNPVHMAGKELEAIFDSKWAEAFGGSDIQQDKTTKKRRQSSNHTSNPDDADSSIKGSSGDIENSSKGKRDATGSKSINTGSSSKKQSNKPSNSTDPQVEGDLSLHEKQQLSTVIETLPPERLMVAFNIIQSGYPVVIEQKEEIELDIDVLDFKTLRRLYEYVVLDKESD</sequence>
<gene>
    <name evidence="6" type="ORF">BB561_006019</name>
</gene>
<dbReference type="Gene3D" id="1.20.920.10">
    <property type="entry name" value="Bromodomain-like"/>
    <property type="match status" value="2"/>
</dbReference>
<evidence type="ECO:0000256" key="3">
    <source>
        <dbReference type="SAM" id="MobiDB-lite"/>
    </source>
</evidence>
<proteinExistence type="predicted"/>
<dbReference type="EMBL" id="MBFR01000412">
    <property type="protein sequence ID" value="PVU88113.1"/>
    <property type="molecule type" value="Genomic_DNA"/>
</dbReference>
<feature type="compositionally biased region" description="Polar residues" evidence="3">
    <location>
        <begin position="51"/>
        <end position="64"/>
    </location>
</feature>
<evidence type="ECO:0000313" key="7">
    <source>
        <dbReference type="Proteomes" id="UP000245383"/>
    </source>
</evidence>
<evidence type="ECO:0000313" key="6">
    <source>
        <dbReference type="EMBL" id="PVU88113.1"/>
    </source>
</evidence>
<dbReference type="SUPFAM" id="SSF47370">
    <property type="entry name" value="Bromodomain"/>
    <property type="match status" value="2"/>
</dbReference>
<feature type="region of interest" description="Disordered" evidence="3">
    <location>
        <begin position="1"/>
        <end position="122"/>
    </location>
</feature>
<dbReference type="GO" id="GO:0006355">
    <property type="term" value="P:regulation of DNA-templated transcription"/>
    <property type="evidence" value="ECO:0007669"/>
    <property type="project" value="TreeGrafter"/>
</dbReference>
<feature type="compositionally biased region" description="Polar residues" evidence="3">
    <location>
        <begin position="183"/>
        <end position="195"/>
    </location>
</feature>
<dbReference type="SMART" id="SM00297">
    <property type="entry name" value="BROMO"/>
    <property type="match status" value="2"/>
</dbReference>
<evidence type="ECO:0000259" key="4">
    <source>
        <dbReference type="PROSITE" id="PS50014"/>
    </source>
</evidence>
<evidence type="ECO:0000259" key="5">
    <source>
        <dbReference type="PROSITE" id="PS51525"/>
    </source>
</evidence>
<accession>A0A2T9Y706</accession>
<feature type="domain" description="Bromo" evidence="4">
    <location>
        <begin position="241"/>
        <end position="313"/>
    </location>
</feature>
<protein>
    <recommendedName>
        <fullName evidence="8">Bromo domain-containing protein</fullName>
    </recommendedName>
</protein>
<dbReference type="GO" id="GO:0000785">
    <property type="term" value="C:chromatin"/>
    <property type="evidence" value="ECO:0007669"/>
    <property type="project" value="TreeGrafter"/>
</dbReference>
<dbReference type="GO" id="GO:0006338">
    <property type="term" value="P:chromatin remodeling"/>
    <property type="evidence" value="ECO:0007669"/>
    <property type="project" value="TreeGrafter"/>
</dbReference>
<feature type="compositionally biased region" description="Basic and acidic residues" evidence="3">
    <location>
        <begin position="499"/>
        <end position="508"/>
    </location>
</feature>
<dbReference type="Pfam" id="PF00439">
    <property type="entry name" value="Bromodomain"/>
    <property type="match status" value="2"/>
</dbReference>
<dbReference type="AlphaFoldDB" id="A0A2T9Y706"/>
<dbReference type="PROSITE" id="PS50014">
    <property type="entry name" value="BROMODOMAIN_2"/>
    <property type="match status" value="2"/>
</dbReference>
<feature type="compositionally biased region" description="Polar residues" evidence="3">
    <location>
        <begin position="22"/>
        <end position="36"/>
    </location>
</feature>
<feature type="domain" description="Bromo" evidence="4">
    <location>
        <begin position="369"/>
        <end position="441"/>
    </location>
</feature>
<feature type="region of interest" description="Disordered" evidence="3">
    <location>
        <begin position="462"/>
        <end position="538"/>
    </location>
</feature>
<dbReference type="OrthoDB" id="21449at2759"/>
<dbReference type="PRINTS" id="PR00503">
    <property type="entry name" value="BROMODOMAIN"/>
</dbReference>
<feature type="compositionally biased region" description="Basic and acidic residues" evidence="3">
    <location>
        <begin position="1"/>
        <end position="21"/>
    </location>
</feature>
<organism evidence="6 7">
    <name type="scientific">Smittium simulii</name>
    <dbReference type="NCBI Taxonomy" id="133385"/>
    <lineage>
        <taxon>Eukaryota</taxon>
        <taxon>Fungi</taxon>
        <taxon>Fungi incertae sedis</taxon>
        <taxon>Zoopagomycota</taxon>
        <taxon>Kickxellomycotina</taxon>
        <taxon>Harpellomycetes</taxon>
        <taxon>Harpellales</taxon>
        <taxon>Legeriomycetaceae</taxon>
        <taxon>Smittium</taxon>
    </lineage>
</organism>
<dbReference type="InterPro" id="IPR050935">
    <property type="entry name" value="Bromo_chromatin_reader"/>
</dbReference>
<dbReference type="STRING" id="133385.A0A2T9Y706"/>
<comment type="caution">
    <text evidence="6">The sequence shown here is derived from an EMBL/GenBank/DDBJ whole genome shotgun (WGS) entry which is preliminary data.</text>
</comment>
<keyword evidence="7" id="KW-1185">Reference proteome</keyword>
<dbReference type="Pfam" id="PF17035">
    <property type="entry name" value="BET"/>
    <property type="match status" value="1"/>
</dbReference>
<feature type="region of interest" description="Disordered" evidence="3">
    <location>
        <begin position="166"/>
        <end position="223"/>
    </location>
</feature>
<feature type="compositionally biased region" description="Low complexity" evidence="3">
    <location>
        <begin position="517"/>
        <end position="529"/>
    </location>
</feature>
<keyword evidence="1 2" id="KW-0103">Bromodomain</keyword>
<reference evidence="6 7" key="1">
    <citation type="journal article" date="2018" name="MBio">
        <title>Comparative Genomics Reveals the Core Gene Toolbox for the Fungus-Insect Symbiosis.</title>
        <authorList>
            <person name="Wang Y."/>
            <person name="Stata M."/>
            <person name="Wang W."/>
            <person name="Stajich J.E."/>
            <person name="White M.M."/>
            <person name="Moncalvo J.M."/>
        </authorList>
    </citation>
    <scope>NUCLEOTIDE SEQUENCE [LARGE SCALE GENOMIC DNA]</scope>
    <source>
        <strain evidence="6 7">SWE-8-4</strain>
    </source>
</reference>
<dbReference type="Proteomes" id="UP000245383">
    <property type="component" value="Unassembled WGS sequence"/>
</dbReference>
<dbReference type="Gene3D" id="1.20.1270.220">
    <property type="match status" value="1"/>
</dbReference>
<evidence type="ECO:0000256" key="2">
    <source>
        <dbReference type="PROSITE-ProRule" id="PRU00035"/>
    </source>
</evidence>
<dbReference type="InterPro" id="IPR038336">
    <property type="entry name" value="NET_sf"/>
</dbReference>
<evidence type="ECO:0000256" key="1">
    <source>
        <dbReference type="ARBA" id="ARBA00023117"/>
    </source>
</evidence>